<keyword evidence="2" id="KW-0576">Peroxisome</keyword>
<dbReference type="Proteomes" id="UP001501588">
    <property type="component" value="Unassembled WGS sequence"/>
</dbReference>
<keyword evidence="5" id="KW-1185">Reference proteome</keyword>
<evidence type="ECO:0000256" key="1">
    <source>
        <dbReference type="ARBA" id="ARBA00004275"/>
    </source>
</evidence>
<dbReference type="RefSeq" id="WP_343897642.1">
    <property type="nucleotide sequence ID" value="NZ_BAAAFZ010000079.1"/>
</dbReference>
<evidence type="ECO:0000313" key="5">
    <source>
        <dbReference type="Proteomes" id="UP001501588"/>
    </source>
</evidence>
<organism evidence="4 5">
    <name type="scientific">Craurococcus roseus</name>
    <dbReference type="NCBI Taxonomy" id="77585"/>
    <lineage>
        <taxon>Bacteria</taxon>
        <taxon>Pseudomonadati</taxon>
        <taxon>Pseudomonadota</taxon>
        <taxon>Alphaproteobacteria</taxon>
        <taxon>Acetobacterales</taxon>
        <taxon>Acetobacteraceae</taxon>
        <taxon>Craurococcus</taxon>
    </lineage>
</organism>
<evidence type="ECO:0000313" key="4">
    <source>
        <dbReference type="EMBL" id="GAA0601911.1"/>
    </source>
</evidence>
<dbReference type="Gene3D" id="3.90.226.10">
    <property type="entry name" value="2-enoyl-CoA Hydratase, Chain A, domain 1"/>
    <property type="match status" value="1"/>
</dbReference>
<proteinExistence type="predicted"/>
<name>A0ABN1G1J6_9PROT</name>
<dbReference type="InterPro" id="IPR051053">
    <property type="entry name" value="ECH/Chromodomain_protein"/>
</dbReference>
<dbReference type="PANTHER" id="PTHR43684:SF1">
    <property type="entry name" value="ENOYL-COA DELTA ISOMERASE 2"/>
    <property type="match status" value="1"/>
</dbReference>
<sequence>MPNTVVSAVGEGGVLTLRLNRPEKKNALSREMYGALSDGLHAAVEDGAVRAVLLAGGEDFTAGNDIADFAADGGAGEGVGRTSAALDFLEVLIRFPKPVVAAVRGVAIGIGTTMLLHCDASVAARNARLQMPFARLGLVPEAGSSVALAARIGQARAQWMLMSGDAVDGETAAREGLVTRAVDDAEVDAAAAAMAAQLAALPPGAVAATKRLLREPQAAALKEAMDRERAAFAERLRSAEAQAIFAAFLNRKG</sequence>
<comment type="subcellular location">
    <subcellularLocation>
        <location evidence="1">Peroxisome</location>
    </subcellularLocation>
</comment>
<dbReference type="SUPFAM" id="SSF52096">
    <property type="entry name" value="ClpP/crotonase"/>
    <property type="match status" value="1"/>
</dbReference>
<dbReference type="InterPro" id="IPR001753">
    <property type="entry name" value="Enoyl-CoA_hydra/iso"/>
</dbReference>
<dbReference type="PANTHER" id="PTHR43684">
    <property type="match status" value="1"/>
</dbReference>
<accession>A0ABN1G1J6</accession>
<evidence type="ECO:0000256" key="3">
    <source>
        <dbReference type="ARBA" id="ARBA00023235"/>
    </source>
</evidence>
<evidence type="ECO:0000256" key="2">
    <source>
        <dbReference type="ARBA" id="ARBA00023140"/>
    </source>
</evidence>
<dbReference type="Pfam" id="PF00378">
    <property type="entry name" value="ECH_1"/>
    <property type="match status" value="1"/>
</dbReference>
<keyword evidence="3" id="KW-0413">Isomerase</keyword>
<reference evidence="4 5" key="1">
    <citation type="journal article" date="2019" name="Int. J. Syst. Evol. Microbiol.">
        <title>The Global Catalogue of Microorganisms (GCM) 10K type strain sequencing project: providing services to taxonomists for standard genome sequencing and annotation.</title>
        <authorList>
            <consortium name="The Broad Institute Genomics Platform"/>
            <consortium name="The Broad Institute Genome Sequencing Center for Infectious Disease"/>
            <person name="Wu L."/>
            <person name="Ma J."/>
        </authorList>
    </citation>
    <scope>NUCLEOTIDE SEQUENCE [LARGE SCALE GENOMIC DNA]</scope>
    <source>
        <strain evidence="4 5">JCM 9933</strain>
    </source>
</reference>
<gene>
    <name evidence="4" type="ORF">GCM10009416_44720</name>
</gene>
<dbReference type="EMBL" id="BAAAFZ010000079">
    <property type="protein sequence ID" value="GAA0601911.1"/>
    <property type="molecule type" value="Genomic_DNA"/>
</dbReference>
<dbReference type="InterPro" id="IPR029045">
    <property type="entry name" value="ClpP/crotonase-like_dom_sf"/>
</dbReference>
<dbReference type="CDD" id="cd06558">
    <property type="entry name" value="crotonase-like"/>
    <property type="match status" value="1"/>
</dbReference>
<protein>
    <submittedName>
        <fullName evidence="4">Enoyl-CoA hydratase</fullName>
    </submittedName>
</protein>
<comment type="caution">
    <text evidence="4">The sequence shown here is derived from an EMBL/GenBank/DDBJ whole genome shotgun (WGS) entry which is preliminary data.</text>
</comment>